<evidence type="ECO:0000313" key="3">
    <source>
        <dbReference type="Proteomes" id="UP000054495"/>
    </source>
</evidence>
<gene>
    <name evidence="2" type="ORF">ANCCEY_09681</name>
</gene>
<dbReference type="Proteomes" id="UP000054495">
    <property type="component" value="Unassembled WGS sequence"/>
</dbReference>
<name>A0A0D6LGU5_9BILA</name>
<evidence type="ECO:0000313" key="2">
    <source>
        <dbReference type="EMBL" id="EPB71219.1"/>
    </source>
</evidence>
<evidence type="ECO:0008006" key="4">
    <source>
        <dbReference type="Google" id="ProtNLM"/>
    </source>
</evidence>
<dbReference type="PANTHER" id="PTHR46238">
    <property type="entry name" value="REVERSE TRANSCRIPTASE DOMAIN-CONTAINING PROTEIN"/>
    <property type="match status" value="1"/>
</dbReference>
<evidence type="ECO:0000256" key="1">
    <source>
        <dbReference type="SAM" id="MobiDB-lite"/>
    </source>
</evidence>
<dbReference type="PANTHER" id="PTHR46238:SF8">
    <property type="entry name" value="ENDONUCLEASE_EXONUCLEASE_PHOSPHATASE DOMAIN-CONTAINING PROTEIN"/>
    <property type="match status" value="1"/>
</dbReference>
<sequence length="464" mass="51399">MSAGLAVTGNLRTASANTCFTSTSTEARSASPLVLTVVAADNKLEQNAERNTSSSCEGERELSSDDESTIDLSTEVDHSTATRNNTSTTSTSSSDSEAINTPDEAQELDYDDGILANLPPVQLQSYPPEASTSGSSEECYLNVVVSVPDDVVDEFHFGDRLPPEILRLFPEFVDSRSSFTQMSNDYLVRDPETRWKGSKAREIGDGIKLFYHGLEAKRNGVAIAKWQSALADAGLKLNLRKTEIMSSLGGDDVVLDANGTAFPQAEQFQYLRSILSADGRVDTAVRGRIACAWLKWREATGIICDRRCSRVLKGKIYRTVVRPMMMYGSECLPVTKAHERMLNTAEMRMLRWACGFTQRDKVCNEDIRTLMQTAPIQQKLRAQVAVVWTRYEKITTTPYTAGPGDGSYRRAPQRRTEKTMEGHRIHLVEPFEGESRFLSLHIPVSKPSEGDTEAARLLSVPIYV</sequence>
<keyword evidence="3" id="KW-1185">Reference proteome</keyword>
<feature type="compositionally biased region" description="Low complexity" evidence="1">
    <location>
        <begin position="81"/>
        <end position="100"/>
    </location>
</feature>
<organism evidence="2 3">
    <name type="scientific">Ancylostoma ceylanicum</name>
    <dbReference type="NCBI Taxonomy" id="53326"/>
    <lineage>
        <taxon>Eukaryota</taxon>
        <taxon>Metazoa</taxon>
        <taxon>Ecdysozoa</taxon>
        <taxon>Nematoda</taxon>
        <taxon>Chromadorea</taxon>
        <taxon>Rhabditida</taxon>
        <taxon>Rhabditina</taxon>
        <taxon>Rhabditomorpha</taxon>
        <taxon>Strongyloidea</taxon>
        <taxon>Ancylostomatidae</taxon>
        <taxon>Ancylostomatinae</taxon>
        <taxon>Ancylostoma</taxon>
    </lineage>
</organism>
<proteinExistence type="predicted"/>
<dbReference type="AlphaFoldDB" id="A0A0D6LGU5"/>
<protein>
    <recommendedName>
        <fullName evidence="4">Reverse transcriptase domain-containing protein</fullName>
    </recommendedName>
</protein>
<accession>A0A0D6LGU5</accession>
<dbReference type="EMBL" id="KE125128">
    <property type="protein sequence ID" value="EPB71219.1"/>
    <property type="molecule type" value="Genomic_DNA"/>
</dbReference>
<reference evidence="2 3" key="1">
    <citation type="submission" date="2013-05" db="EMBL/GenBank/DDBJ databases">
        <title>Draft genome of the parasitic nematode Anyclostoma ceylanicum.</title>
        <authorList>
            <person name="Mitreva M."/>
        </authorList>
    </citation>
    <scope>NUCLEOTIDE SEQUENCE [LARGE SCALE GENOMIC DNA]</scope>
</reference>
<feature type="region of interest" description="Disordered" evidence="1">
    <location>
        <begin position="46"/>
        <end position="100"/>
    </location>
</feature>